<keyword evidence="1" id="KW-0812">Transmembrane</keyword>
<keyword evidence="1" id="KW-1133">Transmembrane helix</keyword>
<evidence type="ECO:0000256" key="1">
    <source>
        <dbReference type="SAM" id="Phobius"/>
    </source>
</evidence>
<evidence type="ECO:0000313" key="2">
    <source>
        <dbReference type="EMBL" id="GAM14742.1"/>
    </source>
</evidence>
<dbReference type="GO" id="GO:0016020">
    <property type="term" value="C:membrane"/>
    <property type="evidence" value="ECO:0007669"/>
    <property type="project" value="InterPro"/>
</dbReference>
<accession>A0A0A8X6R9</accession>
<name>A0A0A8X6R9_MESS1</name>
<evidence type="ECO:0000313" key="3">
    <source>
        <dbReference type="Proteomes" id="UP000031014"/>
    </source>
</evidence>
<dbReference type="EMBL" id="BASE01000068">
    <property type="protein sequence ID" value="GAM14742.1"/>
    <property type="molecule type" value="Genomic_DNA"/>
</dbReference>
<feature type="transmembrane region" description="Helical" evidence="1">
    <location>
        <begin position="26"/>
        <end position="46"/>
    </location>
</feature>
<dbReference type="Proteomes" id="UP000031014">
    <property type="component" value="Unassembled WGS sequence"/>
</dbReference>
<protein>
    <submittedName>
        <fullName evidence="2">FxsA protein</fullName>
    </submittedName>
</protein>
<keyword evidence="3" id="KW-1185">Reference proteome</keyword>
<dbReference type="PANTHER" id="PTHR35335:SF1">
    <property type="entry name" value="UPF0716 PROTEIN FXSA"/>
    <property type="match status" value="1"/>
</dbReference>
<dbReference type="Pfam" id="PF04186">
    <property type="entry name" value="FxsA"/>
    <property type="match status" value="1"/>
</dbReference>
<dbReference type="RefSeq" id="WP_041966470.1">
    <property type="nucleotide sequence ID" value="NZ_BASE01000068.1"/>
</dbReference>
<keyword evidence="1" id="KW-0472">Membrane</keyword>
<dbReference type="NCBIfam" id="NF008528">
    <property type="entry name" value="PRK11463.1-2"/>
    <property type="match status" value="1"/>
</dbReference>
<comment type="caution">
    <text evidence="2">The sequence shown here is derived from an EMBL/GenBank/DDBJ whole genome shotgun (WGS) entry which is preliminary data.</text>
</comment>
<gene>
    <name evidence="2" type="ORF">SAMD00020551_2896</name>
</gene>
<organism evidence="2 3">
    <name type="scientific">Mesobacillus selenatarsenatis (strain DSM 18680 / JCM 14380 / FERM P-15431 / SF-1)</name>
    <dbReference type="NCBI Taxonomy" id="1321606"/>
    <lineage>
        <taxon>Bacteria</taxon>
        <taxon>Bacillati</taxon>
        <taxon>Bacillota</taxon>
        <taxon>Bacilli</taxon>
        <taxon>Bacillales</taxon>
        <taxon>Bacillaceae</taxon>
        <taxon>Mesobacillus</taxon>
    </lineage>
</organism>
<dbReference type="AlphaFoldDB" id="A0A0A8X6R9"/>
<feature type="transmembrane region" description="Helical" evidence="1">
    <location>
        <begin position="70"/>
        <end position="90"/>
    </location>
</feature>
<dbReference type="InterPro" id="IPR007313">
    <property type="entry name" value="FxsA"/>
</dbReference>
<sequence>MKYIFLFLVIVPAAEIGVLLLSGQTIGIWPTILIIILTGFLGAFLAKQQGLETIRRTQDQLGRGMMPGDVILDGISILVGGTLLLTPGFITDTLGFLLLAPPTRKFFKALMLRLFRNWIDKGTIKVIR</sequence>
<dbReference type="OrthoDB" id="9792788at2"/>
<dbReference type="PANTHER" id="PTHR35335">
    <property type="entry name" value="UPF0716 PROTEIN FXSA"/>
    <property type="match status" value="1"/>
</dbReference>
<dbReference type="STRING" id="1321606.SAMD00020551_2896"/>
<proteinExistence type="predicted"/>
<reference evidence="2 3" key="1">
    <citation type="submission" date="2013-06" db="EMBL/GenBank/DDBJ databases">
        <title>Whole genome shotgun sequence of Bacillus selenatarsenatis SF-1.</title>
        <authorList>
            <person name="Kuroda M."/>
            <person name="Sei K."/>
            <person name="Yamashita M."/>
            <person name="Ike M."/>
        </authorList>
    </citation>
    <scope>NUCLEOTIDE SEQUENCE [LARGE SCALE GENOMIC DNA]</scope>
    <source>
        <strain evidence="2 3">SF-1</strain>
    </source>
</reference>